<dbReference type="AlphaFoldDB" id="F8DHU9"/>
<feature type="transmembrane region" description="Helical" evidence="2">
    <location>
        <begin position="38"/>
        <end position="61"/>
    </location>
</feature>
<feature type="compositionally biased region" description="Polar residues" evidence="1">
    <location>
        <begin position="532"/>
        <end position="547"/>
    </location>
</feature>
<name>F8DHU9_STREP</name>
<dbReference type="Proteomes" id="UP000001502">
    <property type="component" value="Chromosome"/>
</dbReference>
<evidence type="ECO:0000256" key="1">
    <source>
        <dbReference type="SAM" id="MobiDB-lite"/>
    </source>
</evidence>
<keyword evidence="2" id="KW-0812">Transmembrane</keyword>
<feature type="transmembrane region" description="Helical" evidence="2">
    <location>
        <begin position="98"/>
        <end position="116"/>
    </location>
</feature>
<feature type="transmembrane region" description="Helical" evidence="2">
    <location>
        <begin position="336"/>
        <end position="357"/>
    </location>
</feature>
<accession>F8DHU9</accession>
<dbReference type="EMBL" id="CP002843">
    <property type="protein sequence ID" value="AEH56870.1"/>
    <property type="molecule type" value="Genomic_DNA"/>
</dbReference>
<proteinExistence type="predicted"/>
<evidence type="ECO:0000313" key="4">
    <source>
        <dbReference type="Proteomes" id="UP000001502"/>
    </source>
</evidence>
<gene>
    <name evidence="3" type="ordered locus">HMPREF0833_11839</name>
</gene>
<feature type="transmembrane region" description="Helical" evidence="2">
    <location>
        <begin position="301"/>
        <end position="324"/>
    </location>
</feature>
<dbReference type="RefSeq" id="WP_013904637.1">
    <property type="nucleotide sequence ID" value="NC_015678.1"/>
</dbReference>
<feature type="transmembrane region" description="Helical" evidence="2">
    <location>
        <begin position="276"/>
        <end position="295"/>
    </location>
</feature>
<dbReference type="KEGG" id="scp:HMPREF0833_11839"/>
<feature type="compositionally biased region" description="Basic and acidic residues" evidence="1">
    <location>
        <begin position="519"/>
        <end position="531"/>
    </location>
</feature>
<dbReference type="GeneID" id="10836389"/>
<feature type="region of interest" description="Disordered" evidence="1">
    <location>
        <begin position="487"/>
        <end position="547"/>
    </location>
</feature>
<evidence type="ECO:0008006" key="5">
    <source>
        <dbReference type="Google" id="ProtNLM"/>
    </source>
</evidence>
<evidence type="ECO:0000313" key="3">
    <source>
        <dbReference type="EMBL" id="AEH56870.1"/>
    </source>
</evidence>
<keyword evidence="2" id="KW-1133">Transmembrane helix</keyword>
<sequence>MQEAFDKLRGVDIFSLKSYMEPTGFASFNGAWVLINELFVNFFFFILNAVVGFFSLLIRILEKIDLYSNYKNYVFNGAMNIWKGFIGSSSGGVAKQSLVSMLLLILAFYLFYQFFFSKGAFSRTLLHVFLVLILGFGYFGTIAGTSGGLYLLDTINHVSQDVTKNITNIKVEYGNNKSIKIGDSMADSYIAETSYKAYVFVNTGQENGKYKNSQDGKQETFDDSKVLGTGDKNGNFKAVKSKDRNKYLDELGNGANDDGEKNRWVSAMPDFIFTRMFYVIFKICEAFVLAIPVILIQMLNVIAQTLVLMMILLFPIVLLMSFVPRMQDLIFGVLKVMFGGLLFPAITSLLTLLVFYIEKMIENIVITGFDGILKTLPSLIIFGLVFKLLISVVSKGLVYFLLWKYKAELIQFILGSKARMVANDIGNKVEKGVTKTREVASQVPSRSLSSAQHLGNFALAGAGFGAGMMMNAKSHFQNVGSFFTNKESEHQPDEVLPTETLETPTSPDTPEPNIPKTKPALERIKPVEEKTPTPSMESPITAEPTPSSSEEFQTLKEEWISPFKQLRINSIERKLEGYKDPQAMYKAQGSNAFTRAYRKTMTRDDKLRANIERRDRLTERLKQLRGE</sequence>
<dbReference type="HOGENOM" id="CLU_412133_0_0_9"/>
<organism evidence="3 4">
    <name type="scientific">Streptococcus parasanguinis (strain ATCC 15912 / DSM 6778 / CIP 104372 / LMG 14537)</name>
    <dbReference type="NCBI Taxonomy" id="760570"/>
    <lineage>
        <taxon>Bacteria</taxon>
        <taxon>Bacillati</taxon>
        <taxon>Bacillota</taxon>
        <taxon>Bacilli</taxon>
        <taxon>Lactobacillales</taxon>
        <taxon>Streptococcaceae</taxon>
        <taxon>Streptococcus</taxon>
    </lineage>
</organism>
<evidence type="ECO:0000256" key="2">
    <source>
        <dbReference type="SAM" id="Phobius"/>
    </source>
</evidence>
<protein>
    <recommendedName>
        <fullName evidence="5">Conjugal transfer protein</fullName>
    </recommendedName>
</protein>
<reference evidence="4" key="1">
    <citation type="submission" date="2011-06" db="EMBL/GenBank/DDBJ databases">
        <title>Complete sequence of Streptococcus parasanguinis strain ATCC 15912.</title>
        <authorList>
            <person name="Muzny D."/>
            <person name="Qin X."/>
            <person name="Buhay C."/>
            <person name="Dugan-Rocha S."/>
            <person name="Ding Y."/>
            <person name="Chen G."/>
            <person name="Hawes A."/>
            <person name="Holder M."/>
            <person name="Jhangiani S."/>
            <person name="Johnson A."/>
            <person name="Khan Z."/>
            <person name="Li Z."/>
            <person name="Liu W."/>
            <person name="Liu X."/>
            <person name="Perez L."/>
            <person name="Shen H."/>
            <person name="Wang Q."/>
            <person name="Watt J."/>
            <person name="Xi L."/>
            <person name="Xin Y."/>
            <person name="Zhou J."/>
            <person name="Deng J."/>
            <person name="Jiang H."/>
            <person name="Liu Y."/>
            <person name="Qu J."/>
            <person name="Song X.-Z."/>
            <person name="Zhang L."/>
            <person name="Villasana D."/>
            <person name="Johnson A."/>
            <person name="Liu J."/>
            <person name="Liyanage D."/>
            <person name="Lorensuhewa L."/>
            <person name="Robinson T."/>
            <person name="Song A."/>
            <person name="Song B.-B."/>
            <person name="Dinh H."/>
            <person name="Thornton R."/>
            <person name="Coyle M."/>
            <person name="Francisco L."/>
            <person name="Jackson L."/>
            <person name="Javaid M."/>
            <person name="Korchina V."/>
            <person name="Kovar C."/>
            <person name="Mata R."/>
            <person name="Mathew T."/>
            <person name="Ngo R."/>
            <person name="Nguyen L."/>
            <person name="Nguyen N."/>
            <person name="Okwuonu G."/>
            <person name="Ongeri F."/>
            <person name="Pham C."/>
            <person name="Simmons D."/>
            <person name="Wilczek-Boney K."/>
            <person name="Hale W."/>
            <person name="Jakkamsetti A."/>
            <person name="Pham P."/>
            <person name="Ruth R."/>
            <person name="San Lucas F."/>
            <person name="Warren J."/>
            <person name="Zhang J."/>
            <person name="Zhao Z."/>
            <person name="Zhou C."/>
            <person name="Zhu D."/>
            <person name="Lee S."/>
            <person name="Bess C."/>
            <person name="Blankenburg K."/>
            <person name="Forbes L."/>
            <person name="Fu Q."/>
            <person name="Gubbala S."/>
            <person name="Hirani K."/>
            <person name="Jayaseelan J.C."/>
            <person name="Lara F."/>
            <person name="Munidasa M."/>
            <person name="Palculict T."/>
            <person name="Patil S."/>
            <person name="Pu L.-L."/>
            <person name="Saada N."/>
            <person name="Tang L."/>
            <person name="Weissenberger G."/>
            <person name="Zhu Y."/>
            <person name="Hemphill L."/>
            <person name="Shang Y."/>
            <person name="Youmans B."/>
            <person name="Ayvaz T."/>
            <person name="Ross M."/>
            <person name="Santibanez J."/>
            <person name="Aqrawi P."/>
            <person name="Gross S."/>
            <person name="Joshi V."/>
            <person name="Fowler G."/>
            <person name="Nazareth L."/>
            <person name="Reid J."/>
            <person name="Worley K."/>
            <person name="Petrosino J."/>
            <person name="Highlander S."/>
            <person name="Gibbs R."/>
        </authorList>
    </citation>
    <scope>NUCLEOTIDE SEQUENCE [LARGE SCALE GENOMIC DNA]</scope>
    <source>
        <strain evidence="4">ATCC 15912 / DSM 6778 / CIP 104372 / LMG 14537</strain>
    </source>
</reference>
<keyword evidence="2" id="KW-0472">Membrane</keyword>
<feature type="transmembrane region" description="Helical" evidence="2">
    <location>
        <begin position="377"/>
        <end position="402"/>
    </location>
</feature>
<feature type="transmembrane region" description="Helical" evidence="2">
    <location>
        <begin position="128"/>
        <end position="152"/>
    </location>
</feature>
<feature type="compositionally biased region" description="Low complexity" evidence="1">
    <location>
        <begin position="494"/>
        <end position="506"/>
    </location>
</feature>